<name>A0AC34RAY8_9BILA</name>
<dbReference type="WBParaSite" id="JU765_v2.g5132.t1">
    <property type="protein sequence ID" value="JU765_v2.g5132.t1"/>
    <property type="gene ID" value="JU765_v2.g5132"/>
</dbReference>
<evidence type="ECO:0000313" key="1">
    <source>
        <dbReference type="Proteomes" id="UP000887576"/>
    </source>
</evidence>
<evidence type="ECO:0000313" key="2">
    <source>
        <dbReference type="WBParaSite" id="JU765_v2.g5132.t1"/>
    </source>
</evidence>
<sequence length="342" mass="39159">MFSDAKTVVAKILIEFFCFSEFHVLAGNWNFSLFFLVSDIKMAALNSTYTVETPETMDPTKTLVISKNRARPHLPEAKVVNNENSHLVNGDHERHHARRSTVTVNESSTASEVAKLINEVTDSNPEDLVVAIQRKMAAFLSKKEAVWKDDIDQAVRRSSALYEVKLSQLKAQQGSAKTPMAVSPGGSNSPDYSALEQVIQERDQYREQAILSMKTVSELIEQQQKFMEKEKQYHEFVANFKKEQQEAVEIILQLQERFRSLQTEAEEKINEANEEIEKVHKQHSEDTVALRYKHRQQESYIKSLEGQLEILKSEKKELVEMCEDLIARQDRTKENVGIAADQ</sequence>
<reference evidence="2" key="1">
    <citation type="submission" date="2022-11" db="UniProtKB">
        <authorList>
            <consortium name="WormBaseParasite"/>
        </authorList>
    </citation>
    <scope>IDENTIFICATION</scope>
</reference>
<dbReference type="Proteomes" id="UP000887576">
    <property type="component" value="Unplaced"/>
</dbReference>
<proteinExistence type="predicted"/>
<protein>
    <submittedName>
        <fullName evidence="2">Transforming acidic coiled-coil-containing protein C-terminal domain-containing protein</fullName>
    </submittedName>
</protein>
<organism evidence="1 2">
    <name type="scientific">Panagrolaimus sp. JU765</name>
    <dbReference type="NCBI Taxonomy" id="591449"/>
    <lineage>
        <taxon>Eukaryota</taxon>
        <taxon>Metazoa</taxon>
        <taxon>Ecdysozoa</taxon>
        <taxon>Nematoda</taxon>
        <taxon>Chromadorea</taxon>
        <taxon>Rhabditida</taxon>
        <taxon>Tylenchina</taxon>
        <taxon>Panagrolaimomorpha</taxon>
        <taxon>Panagrolaimoidea</taxon>
        <taxon>Panagrolaimidae</taxon>
        <taxon>Panagrolaimus</taxon>
    </lineage>
</organism>
<accession>A0AC34RAY8</accession>